<evidence type="ECO:0000313" key="1">
    <source>
        <dbReference type="EMBL" id="PKK89446.1"/>
    </source>
</evidence>
<evidence type="ECO:0000313" key="2">
    <source>
        <dbReference type="Proteomes" id="UP000233256"/>
    </source>
</evidence>
<protein>
    <submittedName>
        <fullName evidence="1">Uncharacterized protein</fullName>
    </submittedName>
</protein>
<proteinExistence type="predicted"/>
<gene>
    <name evidence="1" type="ORF">CVV64_14295</name>
</gene>
<dbReference type="Proteomes" id="UP000233256">
    <property type="component" value="Unassembled WGS sequence"/>
</dbReference>
<dbReference type="AlphaFoldDB" id="A0A2N1PM83"/>
<comment type="caution">
    <text evidence="1">The sequence shown here is derived from an EMBL/GenBank/DDBJ whole genome shotgun (WGS) entry which is preliminary data.</text>
</comment>
<organism evidence="1 2">
    <name type="scientific">Candidatus Wallbacteria bacterium HGW-Wallbacteria-1</name>
    <dbReference type="NCBI Taxonomy" id="2013854"/>
    <lineage>
        <taxon>Bacteria</taxon>
        <taxon>Candidatus Walliibacteriota</taxon>
    </lineage>
</organism>
<reference evidence="1 2" key="1">
    <citation type="journal article" date="2017" name="ISME J.">
        <title>Potential for microbial H2 and metal transformations associated with novel bacteria and archaea in deep terrestrial subsurface sediments.</title>
        <authorList>
            <person name="Hernsdorf A.W."/>
            <person name="Amano Y."/>
            <person name="Miyakawa K."/>
            <person name="Ise K."/>
            <person name="Suzuki Y."/>
            <person name="Anantharaman K."/>
            <person name="Probst A."/>
            <person name="Burstein D."/>
            <person name="Thomas B.C."/>
            <person name="Banfield J.F."/>
        </authorList>
    </citation>
    <scope>NUCLEOTIDE SEQUENCE [LARGE SCALE GENOMIC DNA]</scope>
    <source>
        <strain evidence="1">HGW-Wallbacteria-1</strain>
    </source>
</reference>
<accession>A0A2N1PM83</accession>
<sequence>MVTAIVVALILGVGLLGGMKGEAAMTARHHEAVLAQYVAEGAVAEAVAAIRNSLALGSLKPHFLQTLSQSQDRALPSVEPVNSRLLLRELLTSDTLSATGQGSLPAGFQDQTALPSVTVTLVGVKPFSDAGTGDPIEKYGTLRIRATSHIGDAASTIEILRDFKVVALSQPPLPGNNQYSLFTALGLQPRVSDVPTVQGDMESKDVFQDAKYFPYLSVVEEMAQSAGPLSSPDPAEVEARVRQEIRNNPDWQALFSGQSPGALQYFGDSRKISCFFQDKDEFGKYFGAGKGALTGVSLIRNQGSLDLGTLELKGRGMLVLDRFTSARVDLRSGTDDMIGLLYMAVSGILTLRGDFTGFVFSPGSPVDATGGATMKKGNVYTRFLKGWEKNESTKSNFNITSDTAWLSNTDYTVTIGEQNCSWRMEGK</sequence>
<dbReference type="EMBL" id="PGXC01000017">
    <property type="protein sequence ID" value="PKK89446.1"/>
    <property type="molecule type" value="Genomic_DNA"/>
</dbReference>
<name>A0A2N1PM83_9BACT</name>